<feature type="chain" id="PRO_5003559957" description="Secreted protein CSS2 C-terminal domain-containing protein" evidence="1">
    <location>
        <begin position="26"/>
        <end position="245"/>
    </location>
</feature>
<keyword evidence="4" id="KW-1185">Reference proteome</keyword>
<gene>
    <name evidence="3" type="primary">KAFR0D04920</name>
    <name evidence="3" type="ORF">KAFR_0D04920</name>
</gene>
<dbReference type="AlphaFoldDB" id="H2AUT9"/>
<protein>
    <recommendedName>
        <fullName evidence="2">Secreted protein CSS2 C-terminal domain-containing protein</fullName>
    </recommendedName>
</protein>
<dbReference type="GeneID" id="13882541"/>
<sequence>MRLSLVNKLLCSSMQLVAFMSLAQANEEYPYLNALGSTSTGWVLQPDHFIELDLTNETIWQLYKEDNATEVPFTKWSFNGTLVSSEQFDMNVFNTTTDLFKRRNVDICWKKLFTDSVCTAVTNYATEAVTNIAHAVYVRAHAGTCGVSEGSSAGVYYKYWASSGHCASTVEEKTIDGAVQWGFDEWVTNGSMCATYTLSLSHGGSWLGYLVLGPSASVWFTTTSVPSSSSCYSKGCGTAHAFDKC</sequence>
<dbReference type="EMBL" id="HE650824">
    <property type="protein sequence ID" value="CCF58139.1"/>
    <property type="molecule type" value="Genomic_DNA"/>
</dbReference>
<dbReference type="InterPro" id="IPR046624">
    <property type="entry name" value="CSS2_C"/>
</dbReference>
<organism evidence="3 4">
    <name type="scientific">Kazachstania africana (strain ATCC 22294 / BCRC 22015 / CBS 2517 / CECT 1963 / NBRC 1671 / NRRL Y-8276)</name>
    <name type="common">Yeast</name>
    <name type="synonym">Kluyveromyces africanus</name>
    <dbReference type="NCBI Taxonomy" id="1071382"/>
    <lineage>
        <taxon>Eukaryota</taxon>
        <taxon>Fungi</taxon>
        <taxon>Dikarya</taxon>
        <taxon>Ascomycota</taxon>
        <taxon>Saccharomycotina</taxon>
        <taxon>Saccharomycetes</taxon>
        <taxon>Saccharomycetales</taxon>
        <taxon>Saccharomycetaceae</taxon>
        <taxon>Kazachstania</taxon>
    </lineage>
</organism>
<dbReference type="Proteomes" id="UP000005220">
    <property type="component" value="Chromosome 4"/>
</dbReference>
<dbReference type="KEGG" id="kaf:KAFR_0D04920"/>
<evidence type="ECO:0000313" key="4">
    <source>
        <dbReference type="Proteomes" id="UP000005220"/>
    </source>
</evidence>
<keyword evidence="1" id="KW-0732">Signal</keyword>
<evidence type="ECO:0000313" key="3">
    <source>
        <dbReference type="EMBL" id="CCF58139.1"/>
    </source>
</evidence>
<evidence type="ECO:0000256" key="1">
    <source>
        <dbReference type="SAM" id="SignalP"/>
    </source>
</evidence>
<feature type="domain" description="Secreted protein CSS2 C-terminal" evidence="2">
    <location>
        <begin position="95"/>
        <end position="215"/>
    </location>
</feature>
<name>H2AUT9_KAZAF</name>
<feature type="signal peptide" evidence="1">
    <location>
        <begin position="1"/>
        <end position="25"/>
    </location>
</feature>
<dbReference type="eggNOG" id="ENOG502SCP8">
    <property type="taxonomic scope" value="Eukaryota"/>
</dbReference>
<accession>H2AUT9</accession>
<dbReference type="HOGENOM" id="CLU_1133732_0_0_1"/>
<dbReference type="Pfam" id="PF20521">
    <property type="entry name" value="DUF6736"/>
    <property type="match status" value="1"/>
</dbReference>
<proteinExistence type="predicted"/>
<dbReference type="RefSeq" id="XP_003957274.1">
    <property type="nucleotide sequence ID" value="XM_003957225.1"/>
</dbReference>
<reference evidence="3 4" key="1">
    <citation type="journal article" date="2011" name="Proc. Natl. Acad. Sci. U.S.A.">
        <title>Evolutionary erosion of yeast sex chromosomes by mating-type switching accidents.</title>
        <authorList>
            <person name="Gordon J.L."/>
            <person name="Armisen D."/>
            <person name="Proux-Wera E."/>
            <person name="Oheigeartaigh S.S."/>
            <person name="Byrne K.P."/>
            <person name="Wolfe K.H."/>
        </authorList>
    </citation>
    <scope>NUCLEOTIDE SEQUENCE [LARGE SCALE GENOMIC DNA]</scope>
    <source>
        <strain evidence="4">ATCC 22294 / BCRC 22015 / CBS 2517 / CECT 1963 / NBRC 1671 / NRRL Y-8276</strain>
    </source>
</reference>
<dbReference type="OrthoDB" id="5059029at2759"/>
<dbReference type="InParanoid" id="H2AUT9"/>
<evidence type="ECO:0000259" key="2">
    <source>
        <dbReference type="Pfam" id="PF20521"/>
    </source>
</evidence>